<evidence type="ECO:0000313" key="3">
    <source>
        <dbReference type="Proteomes" id="UP000076420"/>
    </source>
</evidence>
<dbReference type="VEuPathDB" id="VectorBase:BGLAX_042372"/>
<dbReference type="Gene3D" id="2.10.70.10">
    <property type="entry name" value="Complement Module, domain 1"/>
    <property type="match status" value="2"/>
</dbReference>
<evidence type="ECO:0008006" key="4">
    <source>
        <dbReference type="Google" id="ProtNLM"/>
    </source>
</evidence>
<evidence type="ECO:0000313" key="2">
    <source>
        <dbReference type="EnsemblMetazoa" id="BGLB026815-PA"/>
    </source>
</evidence>
<proteinExistence type="predicted"/>
<reference evidence="2" key="1">
    <citation type="submission" date="2020-05" db="UniProtKB">
        <authorList>
            <consortium name="EnsemblMetazoa"/>
        </authorList>
    </citation>
    <scope>IDENTIFICATION</scope>
    <source>
        <strain evidence="2">BB02</strain>
    </source>
</reference>
<dbReference type="AlphaFoldDB" id="A0A2C9L3Z7"/>
<organism evidence="2 3">
    <name type="scientific">Biomphalaria glabrata</name>
    <name type="common">Bloodfluke planorb</name>
    <name type="synonym">Freshwater snail</name>
    <dbReference type="NCBI Taxonomy" id="6526"/>
    <lineage>
        <taxon>Eukaryota</taxon>
        <taxon>Metazoa</taxon>
        <taxon>Spiralia</taxon>
        <taxon>Lophotrochozoa</taxon>
        <taxon>Mollusca</taxon>
        <taxon>Gastropoda</taxon>
        <taxon>Heterobranchia</taxon>
        <taxon>Euthyneura</taxon>
        <taxon>Panpulmonata</taxon>
        <taxon>Hygrophila</taxon>
        <taxon>Lymnaeoidea</taxon>
        <taxon>Planorbidae</taxon>
        <taxon>Biomphalaria</taxon>
    </lineage>
</organism>
<dbReference type="VEuPathDB" id="VectorBase:BGLB026815"/>
<dbReference type="Proteomes" id="UP000076420">
    <property type="component" value="Unassembled WGS sequence"/>
</dbReference>
<dbReference type="EnsemblMetazoa" id="BGLB026815-RA">
    <property type="protein sequence ID" value="BGLB026815-PA"/>
    <property type="gene ID" value="BGLB026815"/>
</dbReference>
<dbReference type="KEGG" id="bgt:106056810"/>
<protein>
    <recommendedName>
        <fullName evidence="4">VWFC domain-containing protein</fullName>
    </recommendedName>
</protein>
<dbReference type="OrthoDB" id="6130926at2759"/>
<dbReference type="RefSeq" id="XP_013069118.2">
    <property type="nucleotide sequence ID" value="XM_013213664.2"/>
</dbReference>
<feature type="chain" id="PRO_5013061842" description="VWFC domain-containing protein" evidence="1">
    <location>
        <begin position="20"/>
        <end position="110"/>
    </location>
</feature>
<name>A0A2C9L3Z7_BIOGL</name>
<accession>A0A2C9L3Z7</accession>
<dbReference type="SUPFAM" id="SSF57603">
    <property type="entry name" value="FnI-like domain"/>
    <property type="match status" value="2"/>
</dbReference>
<gene>
    <name evidence="2" type="primary">106056810</name>
</gene>
<evidence type="ECO:0000256" key="1">
    <source>
        <dbReference type="SAM" id="SignalP"/>
    </source>
</evidence>
<feature type="signal peptide" evidence="1">
    <location>
        <begin position="1"/>
        <end position="19"/>
    </location>
</feature>
<sequence length="110" mass="11874">MKAVLIICIVLMCTSTLRTQEVEENSAPCVIDGVTYASGDLTPDPCNRCKCDNGLEVCSLVECRQEDLNSCVIDGVTYANGALTPDPCNRCRCYNGLEACNLMECPQGTI</sequence>
<keyword evidence="1" id="KW-0732">Signal</keyword>